<dbReference type="EMBL" id="FONZ01000002">
    <property type="protein sequence ID" value="SFE98977.1"/>
    <property type="molecule type" value="Genomic_DNA"/>
</dbReference>
<keyword evidence="3" id="KW-1185">Reference proteome</keyword>
<dbReference type="STRING" id="285351.SAMN04488035_1062"/>
<dbReference type="OrthoDB" id="10019655at2"/>
<proteinExistence type="predicted"/>
<reference evidence="3" key="1">
    <citation type="submission" date="2016-10" db="EMBL/GenBank/DDBJ databases">
        <authorList>
            <person name="Varghese N."/>
            <person name="Submissions S."/>
        </authorList>
    </citation>
    <scope>NUCLEOTIDE SEQUENCE [LARGE SCALE GENOMIC DNA]</scope>
    <source>
        <strain evidence="3">DSM 19083</strain>
    </source>
</reference>
<dbReference type="AlphaFoldDB" id="A0A1I2F2A8"/>
<feature type="transmembrane region" description="Helical" evidence="1">
    <location>
        <begin position="189"/>
        <end position="208"/>
    </location>
</feature>
<feature type="transmembrane region" description="Helical" evidence="1">
    <location>
        <begin position="109"/>
        <end position="131"/>
    </location>
</feature>
<keyword evidence="1" id="KW-1133">Transmembrane helix</keyword>
<dbReference type="Proteomes" id="UP000198520">
    <property type="component" value="Unassembled WGS sequence"/>
</dbReference>
<feature type="transmembrane region" description="Helical" evidence="1">
    <location>
        <begin position="143"/>
        <end position="169"/>
    </location>
</feature>
<accession>A0A1I2F2A8</accession>
<evidence type="ECO:0000256" key="1">
    <source>
        <dbReference type="SAM" id="Phobius"/>
    </source>
</evidence>
<protein>
    <submittedName>
        <fullName evidence="2">Uncharacterized protein</fullName>
    </submittedName>
</protein>
<keyword evidence="1" id="KW-0812">Transmembrane</keyword>
<keyword evidence="1" id="KW-0472">Membrane</keyword>
<sequence length="225" mass="23292">MGEVLTVRRDDRFGLHRWERGAVAVLSLTLIALALPRLGAALWSATHTWLARGETHVELPTRYEVPAGSASSSAAELGLTIFSGGFGTGEFVLSSVDATAHLQLTLARVIVAISLLALLALVATVGARVALGRSVVPMVARGSAVCGLLLLTGSLAAGGFEAAALRAIAADLREVAGVGSVFPEDVRFTVEWLAVCGGLALLIVALVMRSRDCRGGEQVDTVPSP</sequence>
<gene>
    <name evidence="2" type="ORF">SAMN04488035_1062</name>
</gene>
<evidence type="ECO:0000313" key="3">
    <source>
        <dbReference type="Proteomes" id="UP000198520"/>
    </source>
</evidence>
<name>A0A1I2F2A8_9MICO</name>
<organism evidence="2 3">
    <name type="scientific">Flavimobilis marinus</name>
    <dbReference type="NCBI Taxonomy" id="285351"/>
    <lineage>
        <taxon>Bacteria</taxon>
        <taxon>Bacillati</taxon>
        <taxon>Actinomycetota</taxon>
        <taxon>Actinomycetes</taxon>
        <taxon>Micrococcales</taxon>
        <taxon>Jonesiaceae</taxon>
        <taxon>Flavimobilis</taxon>
    </lineage>
</organism>
<evidence type="ECO:0000313" key="2">
    <source>
        <dbReference type="EMBL" id="SFE98977.1"/>
    </source>
</evidence>
<dbReference type="RefSeq" id="WP_093375905.1">
    <property type="nucleotide sequence ID" value="NZ_BNAN01000002.1"/>
</dbReference>
<feature type="transmembrane region" description="Helical" evidence="1">
    <location>
        <begin position="21"/>
        <end position="43"/>
    </location>
</feature>